<proteinExistence type="predicted"/>
<dbReference type="AlphaFoldDB" id="A0A517VSZ4"/>
<evidence type="ECO:0000313" key="2">
    <source>
        <dbReference type="Proteomes" id="UP000318704"/>
    </source>
</evidence>
<name>A0A517VSZ4_9PLAN</name>
<organism evidence="1 2">
    <name type="scientific">Gimesia aquarii</name>
    <dbReference type="NCBI Taxonomy" id="2527964"/>
    <lineage>
        <taxon>Bacteria</taxon>
        <taxon>Pseudomonadati</taxon>
        <taxon>Planctomycetota</taxon>
        <taxon>Planctomycetia</taxon>
        <taxon>Planctomycetales</taxon>
        <taxon>Planctomycetaceae</taxon>
        <taxon>Gimesia</taxon>
    </lineage>
</organism>
<reference evidence="1 2" key="1">
    <citation type="submission" date="2019-03" db="EMBL/GenBank/DDBJ databases">
        <title>Deep-cultivation of Planctomycetes and their phenomic and genomic characterization uncovers novel biology.</title>
        <authorList>
            <person name="Wiegand S."/>
            <person name="Jogler M."/>
            <person name="Boedeker C."/>
            <person name="Pinto D."/>
            <person name="Vollmers J."/>
            <person name="Rivas-Marin E."/>
            <person name="Kohn T."/>
            <person name="Peeters S.H."/>
            <person name="Heuer A."/>
            <person name="Rast P."/>
            <person name="Oberbeckmann S."/>
            <person name="Bunk B."/>
            <person name="Jeske O."/>
            <person name="Meyerdierks A."/>
            <person name="Storesund J.E."/>
            <person name="Kallscheuer N."/>
            <person name="Luecker S."/>
            <person name="Lage O.M."/>
            <person name="Pohl T."/>
            <person name="Merkel B.J."/>
            <person name="Hornburger P."/>
            <person name="Mueller R.-W."/>
            <person name="Bruemmer F."/>
            <person name="Labrenz M."/>
            <person name="Spormann A.M."/>
            <person name="Op den Camp H."/>
            <person name="Overmann J."/>
            <person name="Amann R."/>
            <person name="Jetten M.S.M."/>
            <person name="Mascher T."/>
            <person name="Medema M.H."/>
            <person name="Devos D.P."/>
            <person name="Kaster A.-K."/>
            <person name="Ovreas L."/>
            <person name="Rohde M."/>
            <person name="Galperin M.Y."/>
            <person name="Jogler C."/>
        </authorList>
    </citation>
    <scope>NUCLEOTIDE SEQUENCE [LARGE SCALE GENOMIC DNA]</scope>
    <source>
        <strain evidence="1 2">V144</strain>
    </source>
</reference>
<sequence>MDMKSTFICITFLVTNATIQTNDGPDSQELSIQFYAMRET</sequence>
<dbReference type="KEGG" id="gaw:V144x_15790"/>
<evidence type="ECO:0000313" key="1">
    <source>
        <dbReference type="EMBL" id="QDT96126.1"/>
    </source>
</evidence>
<accession>A0A517VSZ4</accession>
<gene>
    <name evidence="1" type="ORF">V144x_15790</name>
</gene>
<protein>
    <submittedName>
        <fullName evidence="1">Uncharacterized protein</fullName>
    </submittedName>
</protein>
<dbReference type="EMBL" id="CP037920">
    <property type="protein sequence ID" value="QDT96126.1"/>
    <property type="molecule type" value="Genomic_DNA"/>
</dbReference>
<dbReference type="Proteomes" id="UP000318704">
    <property type="component" value="Chromosome"/>
</dbReference>